<evidence type="ECO:0000256" key="1">
    <source>
        <dbReference type="SAM" id="MobiDB-lite"/>
    </source>
</evidence>
<dbReference type="Proteomes" id="UP001174936">
    <property type="component" value="Unassembled WGS sequence"/>
</dbReference>
<feature type="compositionally biased region" description="Low complexity" evidence="1">
    <location>
        <begin position="336"/>
        <end position="350"/>
    </location>
</feature>
<feature type="compositionally biased region" description="Polar residues" evidence="1">
    <location>
        <begin position="665"/>
        <end position="675"/>
    </location>
</feature>
<feature type="compositionally biased region" description="Polar residues" evidence="1">
    <location>
        <begin position="319"/>
        <end position="328"/>
    </location>
</feature>
<feature type="compositionally biased region" description="Low complexity" evidence="1">
    <location>
        <begin position="676"/>
        <end position="689"/>
    </location>
</feature>
<feature type="compositionally biased region" description="Acidic residues" evidence="1">
    <location>
        <begin position="690"/>
        <end position="699"/>
    </location>
</feature>
<feature type="region of interest" description="Disordered" evidence="1">
    <location>
        <begin position="291"/>
        <end position="364"/>
    </location>
</feature>
<name>A0AA40CIT2_9PEZI</name>
<proteinExistence type="predicted"/>
<dbReference type="PANTHER" id="PTHR23242">
    <property type="entry name" value="TRANSCRIPTION FACTOR HOXA13"/>
    <property type="match status" value="1"/>
</dbReference>
<dbReference type="EMBL" id="JAULSV010000007">
    <property type="protein sequence ID" value="KAK0639950.1"/>
    <property type="molecule type" value="Genomic_DNA"/>
</dbReference>
<gene>
    <name evidence="2" type="ORF">B0T16DRAFT_361628</name>
</gene>
<protein>
    <recommendedName>
        <fullName evidence="4">Transcription factor hoxa13</fullName>
    </recommendedName>
</protein>
<organism evidence="2 3">
    <name type="scientific">Cercophora newfieldiana</name>
    <dbReference type="NCBI Taxonomy" id="92897"/>
    <lineage>
        <taxon>Eukaryota</taxon>
        <taxon>Fungi</taxon>
        <taxon>Dikarya</taxon>
        <taxon>Ascomycota</taxon>
        <taxon>Pezizomycotina</taxon>
        <taxon>Sordariomycetes</taxon>
        <taxon>Sordariomycetidae</taxon>
        <taxon>Sordariales</taxon>
        <taxon>Lasiosphaeriaceae</taxon>
        <taxon>Cercophora</taxon>
    </lineage>
</organism>
<reference evidence="2" key="1">
    <citation type="submission" date="2023-06" db="EMBL/GenBank/DDBJ databases">
        <title>Genome-scale phylogeny and comparative genomics of the fungal order Sordariales.</title>
        <authorList>
            <consortium name="Lawrence Berkeley National Laboratory"/>
            <person name="Hensen N."/>
            <person name="Bonometti L."/>
            <person name="Westerberg I."/>
            <person name="Brannstrom I.O."/>
            <person name="Guillou S."/>
            <person name="Cros-Aarteil S."/>
            <person name="Calhoun S."/>
            <person name="Haridas S."/>
            <person name="Kuo A."/>
            <person name="Mondo S."/>
            <person name="Pangilinan J."/>
            <person name="Riley R."/>
            <person name="Labutti K."/>
            <person name="Andreopoulos B."/>
            <person name="Lipzen A."/>
            <person name="Chen C."/>
            <person name="Yanf M."/>
            <person name="Daum C."/>
            <person name="Ng V."/>
            <person name="Clum A."/>
            <person name="Steindorff A."/>
            <person name="Ohm R."/>
            <person name="Martin F."/>
            <person name="Silar P."/>
            <person name="Natvig D."/>
            <person name="Lalanne C."/>
            <person name="Gautier V."/>
            <person name="Ament-Velasquez S.L."/>
            <person name="Kruys A."/>
            <person name="Hutchinson M.I."/>
            <person name="Powell A.J."/>
            <person name="Barry K."/>
            <person name="Miller A.N."/>
            <person name="Grigoriev I.V."/>
            <person name="Debuchy R."/>
            <person name="Gladieux P."/>
            <person name="Thoren M.H."/>
            <person name="Johannesson H."/>
        </authorList>
    </citation>
    <scope>NUCLEOTIDE SEQUENCE</scope>
    <source>
        <strain evidence="2">SMH2532-1</strain>
    </source>
</reference>
<evidence type="ECO:0000313" key="3">
    <source>
        <dbReference type="Proteomes" id="UP001174936"/>
    </source>
</evidence>
<evidence type="ECO:0008006" key="4">
    <source>
        <dbReference type="Google" id="ProtNLM"/>
    </source>
</evidence>
<accession>A0AA40CIT2</accession>
<feature type="region of interest" description="Disordered" evidence="1">
    <location>
        <begin position="647"/>
        <end position="726"/>
    </location>
</feature>
<feature type="compositionally biased region" description="Low complexity" evidence="1">
    <location>
        <begin position="306"/>
        <end position="318"/>
    </location>
</feature>
<evidence type="ECO:0000313" key="2">
    <source>
        <dbReference type="EMBL" id="KAK0639950.1"/>
    </source>
</evidence>
<keyword evidence="3" id="KW-1185">Reference proteome</keyword>
<comment type="caution">
    <text evidence="2">The sequence shown here is derived from an EMBL/GenBank/DDBJ whole genome shotgun (WGS) entry which is preliminary data.</text>
</comment>
<dbReference type="AlphaFoldDB" id="A0AA40CIT2"/>
<dbReference type="PANTHER" id="PTHR23242:SF9">
    <property type="entry name" value="TRANSCRIPTION FACTOR HOXA13"/>
    <property type="match status" value="1"/>
</dbReference>
<sequence>MDDTNGLAKAPKALNGLNGSLKPSLNGHAVGPRTRKGAAGAGLFARGFNIVARLLIWYAIGTILLRCPATLDACDQSSPGICKPYFQLKHAVSPHLEPYYDTYAAPYVDLVQPYYNTVDERVIAPSWRYAKKHGAPRLEQAQGLALAQWQKSVQPQIAKYQELANSKYDETLAPHISTAKATFSPYYDIARTNALQTYHEVLLPSYEYVHPYARKGYAAASAFTTSTAVPAALWTWNKTYTFLDGTVWPQLRVIYVENVEPQLVKIGKRLGRYNGSDKKTVPKTIVNPSSKTVSSFIKPTPSVPPSSNLAASSDSSSSVTTPTIVANTAASKKSKQSAGGSSAAVPTVEPITPPEPNEQLESEDADHLAAREVVAADLRDWQERYDKAAKEGSAEINDQVREISRKMVRRNAKIIGKSVIDQLQTAIVKELVQLRRNIVYIVGSVNKGSATQEEGREQIVKVVRNAGLAIREKAANVRGWREHYEAEMKEAITKAAENHFAILEEIQDLALQKIGMKWAWTEGITYKDWEKYHQLKRRFSQWRDDIQESIVSHPSLEAAQAEGAEIEDEGMKLAANAAKELARLKQVAAWKLISGDDTTEFDSTLMEQAAEAATHAATVAADTLKQAKDAIVEQAEAVVDAVSSAILPKPSKGSESSVLEEDDASVTSESPASDNETPVETPVVETATSEPEEPVEVAAEEVAAVVEPTSEPEAEAEPEHADASGSNLASAIILEELEETPLIVGNATEPDAGDASPAPVELPVPNEALIAEEAAVIAEPLKETLIPSATPSVKSAFLGAAAQSVPSRQPVLDDDEDDSDTLELMANEIRAAYSKAASRANSQYSQALSIMSAQIHGTPEPAHQKVIASVTDAYSNAMASASSRMDDALKLASEKYYGTPTKKKLPVPVPTIPSIDWAQIESVAAERLNQGLSWAEEQYESAKIAVGLATPTPSTPAEHLNRVLENARHNYYAGVGVAHARYTEFLAAATSALSSLTATPTPTDLAGTASSLGSVASESAASVASAISANAASAASAASASAYSAASAAGENAAYAASVASEKAAAAVSAGYDNASAAADKVAESWDVIVTRISIQVYGAPTPTPFYESVYSAAIGGASSATEAIGDGASSAASIAGAYAAAATDGVAQQYEAVSSIVSELLVGKEPTFSESVVSRLQAAYTTGLASASSIASEATEAVKHATQNIKDEL</sequence>
<feature type="compositionally biased region" description="Low complexity" evidence="1">
    <location>
        <begin position="700"/>
        <end position="709"/>
    </location>
</feature>